<feature type="transmembrane region" description="Helical" evidence="6">
    <location>
        <begin position="249"/>
        <end position="267"/>
    </location>
</feature>
<dbReference type="PANTHER" id="PTHR32322">
    <property type="entry name" value="INNER MEMBRANE TRANSPORTER"/>
    <property type="match status" value="1"/>
</dbReference>
<accession>A0ABP8Q6R1</accession>
<feature type="transmembrane region" description="Helical" evidence="6">
    <location>
        <begin position="35"/>
        <end position="58"/>
    </location>
</feature>
<keyword evidence="2" id="KW-1003">Cell membrane</keyword>
<name>A0ABP8Q6R1_9BACT</name>
<dbReference type="SUPFAM" id="SSF103481">
    <property type="entry name" value="Multidrug resistance efflux transporter EmrE"/>
    <property type="match status" value="2"/>
</dbReference>
<proteinExistence type="predicted"/>
<dbReference type="EMBL" id="BAABGQ010000005">
    <property type="protein sequence ID" value="GAA4497138.1"/>
    <property type="molecule type" value="Genomic_DNA"/>
</dbReference>
<dbReference type="InterPro" id="IPR050638">
    <property type="entry name" value="AA-Vitamin_Transporters"/>
</dbReference>
<dbReference type="RefSeq" id="WP_208131584.1">
    <property type="nucleotide sequence ID" value="NZ_BAABGQ010000005.1"/>
</dbReference>
<protein>
    <submittedName>
        <fullName evidence="8">DMT family transporter</fullName>
    </submittedName>
</protein>
<feature type="transmembrane region" description="Helical" evidence="6">
    <location>
        <begin position="70"/>
        <end position="91"/>
    </location>
</feature>
<evidence type="ECO:0000256" key="2">
    <source>
        <dbReference type="ARBA" id="ARBA00022475"/>
    </source>
</evidence>
<dbReference type="PANTHER" id="PTHR32322:SF18">
    <property type="entry name" value="S-ADENOSYLMETHIONINE_S-ADENOSYLHOMOCYSTEINE TRANSPORTER"/>
    <property type="match status" value="1"/>
</dbReference>
<keyword evidence="5 6" id="KW-0472">Membrane</keyword>
<evidence type="ECO:0000313" key="8">
    <source>
        <dbReference type="EMBL" id="GAA4497138.1"/>
    </source>
</evidence>
<dbReference type="Proteomes" id="UP001501243">
    <property type="component" value="Unassembled WGS sequence"/>
</dbReference>
<feature type="domain" description="EamA" evidence="7">
    <location>
        <begin position="11"/>
        <end position="140"/>
    </location>
</feature>
<dbReference type="InterPro" id="IPR037185">
    <property type="entry name" value="EmrE-like"/>
</dbReference>
<evidence type="ECO:0000259" key="7">
    <source>
        <dbReference type="Pfam" id="PF00892"/>
    </source>
</evidence>
<comment type="subcellular location">
    <subcellularLocation>
        <location evidence="1">Cell membrane</location>
        <topology evidence="1">Multi-pass membrane protein</topology>
    </subcellularLocation>
</comment>
<keyword evidence="9" id="KW-1185">Reference proteome</keyword>
<reference evidence="9" key="1">
    <citation type="journal article" date="2019" name="Int. J. Syst. Evol. Microbiol.">
        <title>The Global Catalogue of Microorganisms (GCM) 10K type strain sequencing project: providing services to taxonomists for standard genome sequencing and annotation.</title>
        <authorList>
            <consortium name="The Broad Institute Genomics Platform"/>
            <consortium name="The Broad Institute Genome Sequencing Center for Infectious Disease"/>
            <person name="Wu L."/>
            <person name="Ma J."/>
        </authorList>
    </citation>
    <scope>NUCLEOTIDE SEQUENCE [LARGE SCALE GENOMIC DNA]</scope>
    <source>
        <strain evidence="9">JCM 17841</strain>
    </source>
</reference>
<evidence type="ECO:0000256" key="6">
    <source>
        <dbReference type="SAM" id="Phobius"/>
    </source>
</evidence>
<organism evidence="8 9">
    <name type="scientific">Hymenobacter ginsengisoli</name>
    <dbReference type="NCBI Taxonomy" id="1051626"/>
    <lineage>
        <taxon>Bacteria</taxon>
        <taxon>Pseudomonadati</taxon>
        <taxon>Bacteroidota</taxon>
        <taxon>Cytophagia</taxon>
        <taxon>Cytophagales</taxon>
        <taxon>Hymenobacteraceae</taxon>
        <taxon>Hymenobacter</taxon>
    </lineage>
</organism>
<comment type="caution">
    <text evidence="8">The sequence shown here is derived from an EMBL/GenBank/DDBJ whole genome shotgun (WGS) entry which is preliminary data.</text>
</comment>
<dbReference type="Pfam" id="PF00892">
    <property type="entry name" value="EamA"/>
    <property type="match status" value="2"/>
</dbReference>
<feature type="transmembrane region" description="Helical" evidence="6">
    <location>
        <begin position="187"/>
        <end position="205"/>
    </location>
</feature>
<feature type="transmembrane region" description="Helical" evidence="6">
    <location>
        <begin position="124"/>
        <end position="143"/>
    </location>
</feature>
<sequence>MFAKIRLHTALFLVSLIYAGTYSLAKDIMPHYMQPLGIVTLRIAGAALFFGLLQLVVAPGERIRGRADNLRAIASGVLGIGLNQLSFFAGLNLTTPINASLLQTVSPIVVVLASAVLLKDKITLPKLAGVALGTVGAAALILSRPSNGAEAQNALLGNLYLLFNATVFGLYLVIVAPLMRKYHAFTVLARIFLVGGVIAIPIGLPQAIRADYASFPLYIWGEIGYMIFFLTILAYLLNNWALKYATPALLGVYIYLQPVLAVLIAVATGKDQFTLDKAWQAALIFVGVWLVSKKPKPTASPAPAPASELAAE</sequence>
<evidence type="ECO:0000256" key="1">
    <source>
        <dbReference type="ARBA" id="ARBA00004651"/>
    </source>
</evidence>
<feature type="transmembrane region" description="Helical" evidence="6">
    <location>
        <begin position="155"/>
        <end position="175"/>
    </location>
</feature>
<evidence type="ECO:0000313" key="9">
    <source>
        <dbReference type="Proteomes" id="UP001501243"/>
    </source>
</evidence>
<evidence type="ECO:0000256" key="4">
    <source>
        <dbReference type="ARBA" id="ARBA00022989"/>
    </source>
</evidence>
<evidence type="ECO:0000256" key="5">
    <source>
        <dbReference type="ARBA" id="ARBA00023136"/>
    </source>
</evidence>
<dbReference type="InterPro" id="IPR000620">
    <property type="entry name" value="EamA_dom"/>
</dbReference>
<keyword evidence="3 6" id="KW-0812">Transmembrane</keyword>
<feature type="domain" description="EamA" evidence="7">
    <location>
        <begin position="156"/>
        <end position="292"/>
    </location>
</feature>
<feature type="transmembrane region" description="Helical" evidence="6">
    <location>
        <begin position="217"/>
        <end position="237"/>
    </location>
</feature>
<evidence type="ECO:0000256" key="3">
    <source>
        <dbReference type="ARBA" id="ARBA00022692"/>
    </source>
</evidence>
<keyword evidence="4 6" id="KW-1133">Transmembrane helix</keyword>
<gene>
    <name evidence="8" type="ORF">GCM10023172_11590</name>
</gene>
<feature type="transmembrane region" description="Helical" evidence="6">
    <location>
        <begin position="97"/>
        <end position="117"/>
    </location>
</feature>